<name>A0A5B7FPM1_PORTR</name>
<evidence type="ECO:0000313" key="2">
    <source>
        <dbReference type="Proteomes" id="UP000324222"/>
    </source>
</evidence>
<dbReference type="Proteomes" id="UP000324222">
    <property type="component" value="Unassembled WGS sequence"/>
</dbReference>
<comment type="caution">
    <text evidence="1">The sequence shown here is derived from an EMBL/GenBank/DDBJ whole genome shotgun (WGS) entry which is preliminary data.</text>
</comment>
<gene>
    <name evidence="1" type="ORF">E2C01_040757</name>
</gene>
<reference evidence="1 2" key="1">
    <citation type="submission" date="2019-05" db="EMBL/GenBank/DDBJ databases">
        <title>Another draft genome of Portunus trituberculatus and its Hox gene families provides insights of decapod evolution.</title>
        <authorList>
            <person name="Jeong J.-H."/>
            <person name="Song I."/>
            <person name="Kim S."/>
            <person name="Choi T."/>
            <person name="Kim D."/>
            <person name="Ryu S."/>
            <person name="Kim W."/>
        </authorList>
    </citation>
    <scope>NUCLEOTIDE SEQUENCE [LARGE SCALE GENOMIC DNA]</scope>
    <source>
        <tissue evidence="1">Muscle</tissue>
    </source>
</reference>
<keyword evidence="2" id="KW-1185">Reference proteome</keyword>
<protein>
    <submittedName>
        <fullName evidence="1">Uncharacterized protein</fullName>
    </submittedName>
</protein>
<proteinExistence type="predicted"/>
<accession>A0A5B7FPM1</accession>
<organism evidence="1 2">
    <name type="scientific">Portunus trituberculatus</name>
    <name type="common">Swimming crab</name>
    <name type="synonym">Neptunus trituberculatus</name>
    <dbReference type="NCBI Taxonomy" id="210409"/>
    <lineage>
        <taxon>Eukaryota</taxon>
        <taxon>Metazoa</taxon>
        <taxon>Ecdysozoa</taxon>
        <taxon>Arthropoda</taxon>
        <taxon>Crustacea</taxon>
        <taxon>Multicrustacea</taxon>
        <taxon>Malacostraca</taxon>
        <taxon>Eumalacostraca</taxon>
        <taxon>Eucarida</taxon>
        <taxon>Decapoda</taxon>
        <taxon>Pleocyemata</taxon>
        <taxon>Brachyura</taxon>
        <taxon>Eubrachyura</taxon>
        <taxon>Portunoidea</taxon>
        <taxon>Portunidae</taxon>
        <taxon>Portuninae</taxon>
        <taxon>Portunus</taxon>
    </lineage>
</organism>
<sequence>MLTPPTRGPPSARTLCVWE</sequence>
<dbReference type="AlphaFoldDB" id="A0A5B7FPM1"/>
<evidence type="ECO:0000313" key="1">
    <source>
        <dbReference type="EMBL" id="MPC47023.1"/>
    </source>
</evidence>
<dbReference type="EMBL" id="VSRR010007503">
    <property type="protein sequence ID" value="MPC47023.1"/>
    <property type="molecule type" value="Genomic_DNA"/>
</dbReference>